<reference evidence="1" key="1">
    <citation type="submission" date="2018-06" db="EMBL/GenBank/DDBJ databases">
        <authorList>
            <person name="Zhirakovskaya E."/>
        </authorList>
    </citation>
    <scope>NUCLEOTIDE SEQUENCE</scope>
</reference>
<accession>A0A3B1E1P7</accession>
<dbReference type="GO" id="GO:0004356">
    <property type="term" value="F:glutamine synthetase activity"/>
    <property type="evidence" value="ECO:0007669"/>
    <property type="project" value="UniProtKB-EC"/>
</dbReference>
<dbReference type="EMBL" id="UOGL01000641">
    <property type="protein sequence ID" value="VAX42320.1"/>
    <property type="molecule type" value="Genomic_DNA"/>
</dbReference>
<name>A0A3B1E1P7_9ZZZZ</name>
<dbReference type="AlphaFoldDB" id="A0A3B1E1P7"/>
<sequence length="36" mass="4517">FSEDLISTWVSWKRENEIDQIRLRPHPFEFDLYYDA</sequence>
<dbReference type="EC" id="6.3.1.2" evidence="1"/>
<evidence type="ECO:0000313" key="1">
    <source>
        <dbReference type="EMBL" id="VAX42320.1"/>
    </source>
</evidence>
<protein>
    <submittedName>
        <fullName evidence="1">Glutamine synthetase type I</fullName>
        <ecNumber evidence="1">6.3.1.2</ecNumber>
    </submittedName>
</protein>
<proteinExistence type="predicted"/>
<gene>
    <name evidence="1" type="ORF">MNBD_PLANCTO02-2001</name>
</gene>
<organism evidence="1">
    <name type="scientific">hydrothermal vent metagenome</name>
    <dbReference type="NCBI Taxonomy" id="652676"/>
    <lineage>
        <taxon>unclassified sequences</taxon>
        <taxon>metagenomes</taxon>
        <taxon>ecological metagenomes</taxon>
    </lineage>
</organism>
<feature type="non-terminal residue" evidence="1">
    <location>
        <position position="1"/>
    </location>
</feature>
<keyword evidence="1" id="KW-0436">Ligase</keyword>